<keyword evidence="7" id="KW-1133">Transmembrane helix</keyword>
<dbReference type="Proteomes" id="UP000604475">
    <property type="component" value="Unassembled WGS sequence"/>
</dbReference>
<keyword evidence="1" id="KW-0808">Transferase</keyword>
<evidence type="ECO:0000313" key="11">
    <source>
        <dbReference type="Proteomes" id="UP000604475"/>
    </source>
</evidence>
<feature type="region of interest" description="Disordered" evidence="6">
    <location>
        <begin position="512"/>
        <end position="583"/>
    </location>
</feature>
<dbReference type="Pfam" id="PF00069">
    <property type="entry name" value="Pkinase"/>
    <property type="match status" value="1"/>
</dbReference>
<dbReference type="SMART" id="SM00220">
    <property type="entry name" value="S_TKc"/>
    <property type="match status" value="1"/>
</dbReference>
<comment type="caution">
    <text evidence="10">The sequence shown here is derived from an EMBL/GenBank/DDBJ whole genome shotgun (WGS) entry which is preliminary data.</text>
</comment>
<keyword evidence="7" id="KW-0472">Membrane</keyword>
<dbReference type="InterPro" id="IPR029000">
    <property type="entry name" value="Cyclophilin-like_dom_sf"/>
</dbReference>
<sequence>MQDIALPVRLGPTTLTARIGGGGMGVVYYGLLGQTPVAVKVIRGELADAPEFRARFRREIELMRRVRGLCTARVYAADPDWYPPYLATEYLAGPTLADWILRNGPVTGPSLRTLAVGLAEALLAMHRAGVVHRDLKPGNVLLTQAGPKVVDFGIAHATDVTVLTRVGTPVGTPGYMSPEQLNGIDVVGTPADVFAWGCSVAYAATGRTPFGAGPTDAVLFRVRHDPPNLAGIPDDLAGLVDETLRKDPAARPDAATLLSRLLRLVGGPDWAVEAGGAATGDGARALAAQGSSGSPVDGSARVGASPAPEADGVLARGVALVLERQWPIRAYLPPPPTAVAAAPPAGPPAPPAPGPMAAPPAPGPMAAPAARPAPAVAPGAVPAPWPARQWPAPAGPPVGSLPVLGRPAPPAPGGPMHPPPPAPRPTMPPGPRPSAPGGPPAAIPPPTAGGPGPVGTATGPRHPSGGGPAPGVPGGRRRRPHGVIAVGFVVGVILLAALVAAISLAIVHAMSDDDEPSGSGVVPTTSLATPPATNAGPPAEVTQDPKSADDTGTGTTAGRCSYFSTPPVGRGADLPRPASREPEGRFTMQIKTAQGTMTATLDADKAPCAVYAVYQLAQQGYYDGSECPWQMDNPATGFAVLQCGDPSGTGGDGSPGFYYDAENTEDTDFGYGVIAMADTGRAGANGAQFIISFANRDGQGIGQLAGPFTVIGRITEGFDILDRLVDPGILGDQAKGRPVSGARLQSVTVER</sequence>
<reference evidence="10" key="1">
    <citation type="submission" date="2020-12" db="EMBL/GenBank/DDBJ databases">
        <title>Genomic characterization of non-nitrogen-fixing Frankia strains.</title>
        <authorList>
            <person name="Carlos-Shanley C."/>
            <person name="Guerra T."/>
            <person name="Hahn D."/>
        </authorList>
    </citation>
    <scope>NUCLEOTIDE SEQUENCE</scope>
    <source>
        <strain evidence="10">CN6</strain>
    </source>
</reference>
<feature type="region of interest" description="Disordered" evidence="6">
    <location>
        <begin position="339"/>
        <end position="476"/>
    </location>
</feature>
<dbReference type="CDD" id="cd14014">
    <property type="entry name" value="STKc_PknB_like"/>
    <property type="match status" value="1"/>
</dbReference>
<feature type="domain" description="PPIase cyclophilin-type" evidence="9">
    <location>
        <begin position="595"/>
        <end position="749"/>
    </location>
</feature>
<evidence type="ECO:0000259" key="9">
    <source>
        <dbReference type="PROSITE" id="PS50072"/>
    </source>
</evidence>
<feature type="transmembrane region" description="Helical" evidence="7">
    <location>
        <begin position="483"/>
        <end position="507"/>
    </location>
</feature>
<dbReference type="SUPFAM" id="SSF50891">
    <property type="entry name" value="Cyclophilin-like"/>
    <property type="match status" value="1"/>
</dbReference>
<evidence type="ECO:0000256" key="2">
    <source>
        <dbReference type="ARBA" id="ARBA00022741"/>
    </source>
</evidence>
<dbReference type="PROSITE" id="PS00108">
    <property type="entry name" value="PROTEIN_KINASE_ST"/>
    <property type="match status" value="1"/>
</dbReference>
<evidence type="ECO:0000259" key="8">
    <source>
        <dbReference type="PROSITE" id="PS50011"/>
    </source>
</evidence>
<keyword evidence="4 5" id="KW-0067">ATP-binding</keyword>
<name>A0A937UU22_9ACTN</name>
<evidence type="ECO:0000256" key="1">
    <source>
        <dbReference type="ARBA" id="ARBA00022679"/>
    </source>
</evidence>
<feature type="compositionally biased region" description="Gly residues" evidence="6">
    <location>
        <begin position="464"/>
        <end position="474"/>
    </location>
</feature>
<evidence type="ECO:0000256" key="5">
    <source>
        <dbReference type="PROSITE-ProRule" id="PRU10141"/>
    </source>
</evidence>
<evidence type="ECO:0000256" key="3">
    <source>
        <dbReference type="ARBA" id="ARBA00022777"/>
    </source>
</evidence>
<dbReference type="InterPro" id="IPR008271">
    <property type="entry name" value="Ser/Thr_kinase_AS"/>
</dbReference>
<dbReference type="InterPro" id="IPR002130">
    <property type="entry name" value="Cyclophilin-type_PPIase_dom"/>
</dbReference>
<feature type="domain" description="Protein kinase" evidence="8">
    <location>
        <begin position="13"/>
        <end position="264"/>
    </location>
</feature>
<dbReference type="PROSITE" id="PS50011">
    <property type="entry name" value="PROTEIN_KINASE_DOM"/>
    <property type="match status" value="1"/>
</dbReference>
<dbReference type="InterPro" id="IPR000719">
    <property type="entry name" value="Prot_kinase_dom"/>
</dbReference>
<feature type="compositionally biased region" description="Low complexity" evidence="6">
    <location>
        <begin position="366"/>
        <end position="392"/>
    </location>
</feature>
<dbReference type="EMBL" id="JAEACQ010000392">
    <property type="protein sequence ID" value="MBL7633658.1"/>
    <property type="molecule type" value="Genomic_DNA"/>
</dbReference>
<evidence type="ECO:0000313" key="10">
    <source>
        <dbReference type="EMBL" id="MBL7633658.1"/>
    </source>
</evidence>
<keyword evidence="3 10" id="KW-0418">Kinase</keyword>
<feature type="region of interest" description="Disordered" evidence="6">
    <location>
        <begin position="286"/>
        <end position="307"/>
    </location>
</feature>
<protein>
    <submittedName>
        <fullName evidence="10">Protein kinase</fullName>
    </submittedName>
</protein>
<evidence type="ECO:0000256" key="4">
    <source>
        <dbReference type="ARBA" id="ARBA00022840"/>
    </source>
</evidence>
<keyword evidence="7" id="KW-0812">Transmembrane</keyword>
<dbReference type="PROSITE" id="PS00107">
    <property type="entry name" value="PROTEIN_KINASE_ATP"/>
    <property type="match status" value="1"/>
</dbReference>
<dbReference type="Pfam" id="PF00160">
    <property type="entry name" value="Pro_isomerase"/>
    <property type="match status" value="1"/>
</dbReference>
<keyword evidence="11" id="KW-1185">Reference proteome</keyword>
<dbReference type="Gene3D" id="3.30.200.20">
    <property type="entry name" value="Phosphorylase Kinase, domain 1"/>
    <property type="match status" value="1"/>
</dbReference>
<dbReference type="SUPFAM" id="SSF56112">
    <property type="entry name" value="Protein kinase-like (PK-like)"/>
    <property type="match status" value="1"/>
</dbReference>
<dbReference type="PANTHER" id="PTHR43289">
    <property type="entry name" value="MITOGEN-ACTIVATED PROTEIN KINASE KINASE KINASE 20-RELATED"/>
    <property type="match status" value="1"/>
</dbReference>
<dbReference type="Gene3D" id="1.10.510.10">
    <property type="entry name" value="Transferase(Phosphotransferase) domain 1"/>
    <property type="match status" value="1"/>
</dbReference>
<proteinExistence type="predicted"/>
<dbReference type="GO" id="GO:0005524">
    <property type="term" value="F:ATP binding"/>
    <property type="evidence" value="ECO:0007669"/>
    <property type="project" value="UniProtKB-UniRule"/>
</dbReference>
<feature type="compositionally biased region" description="Low complexity" evidence="6">
    <location>
        <begin position="528"/>
        <end position="539"/>
    </location>
</feature>
<dbReference type="AlphaFoldDB" id="A0A937UU22"/>
<dbReference type="InterPro" id="IPR011009">
    <property type="entry name" value="Kinase-like_dom_sf"/>
</dbReference>
<feature type="compositionally biased region" description="Pro residues" evidence="6">
    <location>
        <begin position="344"/>
        <end position="365"/>
    </location>
</feature>
<evidence type="ECO:0000256" key="6">
    <source>
        <dbReference type="SAM" id="MobiDB-lite"/>
    </source>
</evidence>
<dbReference type="PROSITE" id="PS50072">
    <property type="entry name" value="CSA_PPIASE_2"/>
    <property type="match status" value="1"/>
</dbReference>
<feature type="binding site" evidence="5">
    <location>
        <position position="40"/>
    </location>
    <ligand>
        <name>ATP</name>
        <dbReference type="ChEBI" id="CHEBI:30616"/>
    </ligand>
</feature>
<dbReference type="PANTHER" id="PTHR43289:SF34">
    <property type="entry name" value="SERINE_THREONINE-PROTEIN KINASE YBDM-RELATED"/>
    <property type="match status" value="1"/>
</dbReference>
<organism evidence="10 11">
    <name type="scientific">Frankia nepalensis</name>
    <dbReference type="NCBI Taxonomy" id="1836974"/>
    <lineage>
        <taxon>Bacteria</taxon>
        <taxon>Bacillati</taxon>
        <taxon>Actinomycetota</taxon>
        <taxon>Actinomycetes</taxon>
        <taxon>Frankiales</taxon>
        <taxon>Frankiaceae</taxon>
        <taxon>Frankia</taxon>
    </lineage>
</organism>
<dbReference type="RefSeq" id="WP_203031897.1">
    <property type="nucleotide sequence ID" value="NZ_JAEACQ010000392.1"/>
</dbReference>
<dbReference type="GO" id="GO:0003755">
    <property type="term" value="F:peptidyl-prolyl cis-trans isomerase activity"/>
    <property type="evidence" value="ECO:0007669"/>
    <property type="project" value="InterPro"/>
</dbReference>
<dbReference type="GO" id="GO:0004674">
    <property type="term" value="F:protein serine/threonine kinase activity"/>
    <property type="evidence" value="ECO:0007669"/>
    <property type="project" value="TreeGrafter"/>
</dbReference>
<keyword evidence="2 5" id="KW-0547">Nucleotide-binding</keyword>
<evidence type="ECO:0000256" key="7">
    <source>
        <dbReference type="SAM" id="Phobius"/>
    </source>
</evidence>
<accession>A0A937UU22</accession>
<gene>
    <name evidence="10" type="ORF">I7412_42210</name>
</gene>
<dbReference type="InterPro" id="IPR017441">
    <property type="entry name" value="Protein_kinase_ATP_BS"/>
</dbReference>
<dbReference type="Gene3D" id="2.40.100.10">
    <property type="entry name" value="Cyclophilin-like"/>
    <property type="match status" value="1"/>
</dbReference>
<feature type="compositionally biased region" description="Pro residues" evidence="6">
    <location>
        <begin position="407"/>
        <end position="448"/>
    </location>
</feature>